<keyword evidence="4" id="KW-0560">Oxidoreductase</keyword>
<evidence type="ECO:0000313" key="6">
    <source>
        <dbReference type="EMBL" id="KAK2984125.1"/>
    </source>
</evidence>
<name>A0AA88RK52_9ASTE</name>
<dbReference type="PANTHER" id="PTHR10543:SF111">
    <property type="entry name" value="CAROTENOID 9,10(9',10')-CLEAVAGE DIOXYGENASE 1-LIKE"/>
    <property type="match status" value="1"/>
</dbReference>
<dbReference type="GO" id="GO:0010436">
    <property type="term" value="F:carotenoid dioxygenase activity"/>
    <property type="evidence" value="ECO:0007669"/>
    <property type="project" value="TreeGrafter"/>
</dbReference>
<evidence type="ECO:0000256" key="4">
    <source>
        <dbReference type="ARBA" id="ARBA00022964"/>
    </source>
</evidence>
<gene>
    <name evidence="6" type="ORF">RJ640_006278</name>
</gene>
<keyword evidence="4" id="KW-0223">Dioxygenase</keyword>
<dbReference type="GO" id="GO:0009570">
    <property type="term" value="C:chloroplast stroma"/>
    <property type="evidence" value="ECO:0007669"/>
    <property type="project" value="TreeGrafter"/>
</dbReference>
<evidence type="ECO:0000256" key="3">
    <source>
        <dbReference type="ARBA" id="ARBA00022723"/>
    </source>
</evidence>
<feature type="non-terminal residue" evidence="6">
    <location>
        <position position="76"/>
    </location>
</feature>
<dbReference type="GO" id="GO:0046872">
    <property type="term" value="F:metal ion binding"/>
    <property type="evidence" value="ECO:0007669"/>
    <property type="project" value="UniProtKB-KW"/>
</dbReference>
<keyword evidence="3" id="KW-0479">Metal-binding</keyword>
<dbReference type="Pfam" id="PF03055">
    <property type="entry name" value="RPE65"/>
    <property type="match status" value="1"/>
</dbReference>
<dbReference type="EMBL" id="JAVXUO010001262">
    <property type="protein sequence ID" value="KAK2984125.1"/>
    <property type="molecule type" value="Genomic_DNA"/>
</dbReference>
<organism evidence="6 7">
    <name type="scientific">Escallonia rubra</name>
    <dbReference type="NCBI Taxonomy" id="112253"/>
    <lineage>
        <taxon>Eukaryota</taxon>
        <taxon>Viridiplantae</taxon>
        <taxon>Streptophyta</taxon>
        <taxon>Embryophyta</taxon>
        <taxon>Tracheophyta</taxon>
        <taxon>Spermatophyta</taxon>
        <taxon>Magnoliopsida</taxon>
        <taxon>eudicotyledons</taxon>
        <taxon>Gunneridae</taxon>
        <taxon>Pentapetalae</taxon>
        <taxon>asterids</taxon>
        <taxon>campanulids</taxon>
        <taxon>Escalloniales</taxon>
        <taxon>Escalloniaceae</taxon>
        <taxon>Escallonia</taxon>
    </lineage>
</organism>
<evidence type="ECO:0000256" key="5">
    <source>
        <dbReference type="ARBA" id="ARBA00023004"/>
    </source>
</evidence>
<dbReference type="InterPro" id="IPR004294">
    <property type="entry name" value="Carotenoid_Oase"/>
</dbReference>
<comment type="cofactor">
    <cofactor evidence="1">
        <name>Fe(2+)</name>
        <dbReference type="ChEBI" id="CHEBI:29033"/>
    </cofactor>
</comment>
<protein>
    <submittedName>
        <fullName evidence="6">Uncharacterized protein</fullName>
    </submittedName>
</protein>
<reference evidence="6" key="1">
    <citation type="submission" date="2022-12" db="EMBL/GenBank/DDBJ databases">
        <title>Draft genome assemblies for two species of Escallonia (Escalloniales).</title>
        <authorList>
            <person name="Chanderbali A."/>
            <person name="Dervinis C."/>
            <person name="Anghel I."/>
            <person name="Soltis D."/>
            <person name="Soltis P."/>
            <person name="Zapata F."/>
        </authorList>
    </citation>
    <scope>NUCLEOTIDE SEQUENCE</scope>
    <source>
        <strain evidence="6">UCBG92.1500</strain>
        <tissue evidence="6">Leaf</tissue>
    </source>
</reference>
<accession>A0AA88RK52</accession>
<evidence type="ECO:0000256" key="1">
    <source>
        <dbReference type="ARBA" id="ARBA00001954"/>
    </source>
</evidence>
<dbReference type="PANTHER" id="PTHR10543">
    <property type="entry name" value="BETA-CAROTENE DIOXYGENASE"/>
    <property type="match status" value="1"/>
</dbReference>
<comment type="caution">
    <text evidence="6">The sequence shown here is derived from an EMBL/GenBank/DDBJ whole genome shotgun (WGS) entry which is preliminary data.</text>
</comment>
<evidence type="ECO:0000313" key="7">
    <source>
        <dbReference type="Proteomes" id="UP001187471"/>
    </source>
</evidence>
<proteinExistence type="inferred from homology"/>
<dbReference type="GO" id="GO:0016121">
    <property type="term" value="P:carotene catabolic process"/>
    <property type="evidence" value="ECO:0007669"/>
    <property type="project" value="TreeGrafter"/>
</dbReference>
<keyword evidence="7" id="KW-1185">Reference proteome</keyword>
<evidence type="ECO:0000256" key="2">
    <source>
        <dbReference type="ARBA" id="ARBA00006787"/>
    </source>
</evidence>
<sequence length="76" mass="8297">LEILGNWDFGGTCGRPFTSHPKEAPENGELVIMVVDGVKPYYGVEVVSADGKRLNHKVDINFSRSSPSHKVGVTEK</sequence>
<dbReference type="Proteomes" id="UP001187471">
    <property type="component" value="Unassembled WGS sequence"/>
</dbReference>
<comment type="similarity">
    <text evidence="2">Belongs to the carotenoid oxygenase family.</text>
</comment>
<dbReference type="AlphaFoldDB" id="A0AA88RK52"/>
<keyword evidence="5" id="KW-0408">Iron</keyword>